<sequence length="378" mass="41832">MLHIISSLAVGGAEQALYRVLKGGLATSFDNRVVSLKSHGAFSEKIREVGVQVDALGAGHPIASFFAIKDLYDIVQEFSPDIIQGWMYHGNFVARIAWRMTRDQSHLVWNVRHSLYDLADEKLFTRQVIRANRYWSPEVSTIIYNSRLSNVQHEKFGFRPESGVVIPNGFDMSVHFSSAANNFNVRDELSIPHSALVVGHVGRYHPVKNHEGFLRAVAEIIGDRKDVHVILAGRGVDSGNDKLVNLLPKAVRDRVYFLGERSDVPRLMCAMDLLCVSSFSEAFPNVLAEAMATGIPCVSTNVGDSAIIIGDEGLLAKANDSSDFLNCLQSMLAMTGSDRRAMGQRARCRIEKFYSLGGVVEKYTGLYLSLLAQEVRKA</sequence>
<accession>A0ABV7ESB8</accession>
<dbReference type="Proteomes" id="UP001595462">
    <property type="component" value="Unassembled WGS sequence"/>
</dbReference>
<keyword evidence="3" id="KW-1185">Reference proteome</keyword>
<dbReference type="InterPro" id="IPR028098">
    <property type="entry name" value="Glyco_trans_4-like_N"/>
</dbReference>
<name>A0ABV7ESB8_9GAMM</name>
<dbReference type="SUPFAM" id="SSF53756">
    <property type="entry name" value="UDP-Glycosyltransferase/glycogen phosphorylase"/>
    <property type="match status" value="1"/>
</dbReference>
<keyword evidence="2" id="KW-0808">Transferase</keyword>
<feature type="domain" description="Glycosyltransferase subfamily 4-like N-terminal" evidence="1">
    <location>
        <begin position="10"/>
        <end position="172"/>
    </location>
</feature>
<gene>
    <name evidence="2" type="ORF">ACFOSU_17605</name>
</gene>
<comment type="caution">
    <text evidence="2">The sequence shown here is derived from an EMBL/GenBank/DDBJ whole genome shotgun (WGS) entry which is preliminary data.</text>
</comment>
<dbReference type="EMBL" id="JBHRSS010000008">
    <property type="protein sequence ID" value="MFC3105693.1"/>
    <property type="molecule type" value="Genomic_DNA"/>
</dbReference>
<evidence type="ECO:0000313" key="3">
    <source>
        <dbReference type="Proteomes" id="UP001595462"/>
    </source>
</evidence>
<reference evidence="3" key="1">
    <citation type="journal article" date="2019" name="Int. J. Syst. Evol. Microbiol.">
        <title>The Global Catalogue of Microorganisms (GCM) 10K type strain sequencing project: providing services to taxonomists for standard genome sequencing and annotation.</title>
        <authorList>
            <consortium name="The Broad Institute Genomics Platform"/>
            <consortium name="The Broad Institute Genome Sequencing Center for Infectious Disease"/>
            <person name="Wu L."/>
            <person name="Ma J."/>
        </authorList>
    </citation>
    <scope>NUCLEOTIDE SEQUENCE [LARGE SCALE GENOMIC DNA]</scope>
    <source>
        <strain evidence="3">KCTC 52640</strain>
    </source>
</reference>
<dbReference type="PANTHER" id="PTHR12526">
    <property type="entry name" value="GLYCOSYLTRANSFERASE"/>
    <property type="match status" value="1"/>
</dbReference>
<dbReference type="Pfam" id="PF13692">
    <property type="entry name" value="Glyco_trans_1_4"/>
    <property type="match status" value="1"/>
</dbReference>
<protein>
    <submittedName>
        <fullName evidence="2">Glycosyltransferase</fullName>
        <ecNumber evidence="2">2.4.-.-</ecNumber>
    </submittedName>
</protein>
<dbReference type="GO" id="GO:0016757">
    <property type="term" value="F:glycosyltransferase activity"/>
    <property type="evidence" value="ECO:0007669"/>
    <property type="project" value="UniProtKB-KW"/>
</dbReference>
<keyword evidence="2" id="KW-0328">Glycosyltransferase</keyword>
<evidence type="ECO:0000313" key="2">
    <source>
        <dbReference type="EMBL" id="MFC3105693.1"/>
    </source>
</evidence>
<dbReference type="Gene3D" id="3.40.50.2000">
    <property type="entry name" value="Glycogen Phosphorylase B"/>
    <property type="match status" value="2"/>
</dbReference>
<evidence type="ECO:0000259" key="1">
    <source>
        <dbReference type="Pfam" id="PF13439"/>
    </source>
</evidence>
<dbReference type="EC" id="2.4.-.-" evidence="2"/>
<organism evidence="2 3">
    <name type="scientific">Salinisphaera aquimarina</name>
    <dbReference type="NCBI Taxonomy" id="2094031"/>
    <lineage>
        <taxon>Bacteria</taxon>
        <taxon>Pseudomonadati</taxon>
        <taxon>Pseudomonadota</taxon>
        <taxon>Gammaproteobacteria</taxon>
        <taxon>Salinisphaerales</taxon>
        <taxon>Salinisphaeraceae</taxon>
        <taxon>Salinisphaera</taxon>
    </lineage>
</organism>
<dbReference type="RefSeq" id="WP_380691228.1">
    <property type="nucleotide sequence ID" value="NZ_JBHRSS010000008.1"/>
</dbReference>
<dbReference type="Pfam" id="PF13439">
    <property type="entry name" value="Glyco_transf_4"/>
    <property type="match status" value="1"/>
</dbReference>
<proteinExistence type="predicted"/>